<dbReference type="Pfam" id="PF00498">
    <property type="entry name" value="FHA"/>
    <property type="match status" value="1"/>
</dbReference>
<gene>
    <name evidence="2" type="ORF">METZ01_LOCUS429353</name>
</gene>
<dbReference type="CDD" id="cd00060">
    <property type="entry name" value="FHA"/>
    <property type="match status" value="1"/>
</dbReference>
<dbReference type="SUPFAM" id="SSF49879">
    <property type="entry name" value="SMAD/FHA domain"/>
    <property type="match status" value="1"/>
</dbReference>
<organism evidence="2">
    <name type="scientific">marine metagenome</name>
    <dbReference type="NCBI Taxonomy" id="408172"/>
    <lineage>
        <taxon>unclassified sequences</taxon>
        <taxon>metagenomes</taxon>
        <taxon>ecological metagenomes</taxon>
    </lineage>
</organism>
<proteinExistence type="predicted"/>
<sequence>MQEETIEQCPLCNTERVSGDDYCKCGYEFSSTEPEPQPEPTDSALQTDEQWLKDNKESIGKLIFPDKTKELIDDSQRLVGRADLKKHTKDPMSISRSHFTIYKRNEQYFIKDGITNVQDKPSEHNTFVNDEKLTEDEHKLENNDKVRVSDVEMTFEV</sequence>
<evidence type="ECO:0000313" key="2">
    <source>
        <dbReference type="EMBL" id="SVD76499.1"/>
    </source>
</evidence>
<dbReference type="InterPro" id="IPR000253">
    <property type="entry name" value="FHA_dom"/>
</dbReference>
<accession>A0A382Y0D3</accession>
<dbReference type="Gene3D" id="2.60.200.20">
    <property type="match status" value="1"/>
</dbReference>
<dbReference type="InterPro" id="IPR008984">
    <property type="entry name" value="SMAD_FHA_dom_sf"/>
</dbReference>
<dbReference type="AlphaFoldDB" id="A0A382Y0D3"/>
<name>A0A382Y0D3_9ZZZZ</name>
<reference evidence="2" key="1">
    <citation type="submission" date="2018-05" db="EMBL/GenBank/DDBJ databases">
        <authorList>
            <person name="Lanie J.A."/>
            <person name="Ng W.-L."/>
            <person name="Kazmierczak K.M."/>
            <person name="Andrzejewski T.M."/>
            <person name="Davidsen T.M."/>
            <person name="Wayne K.J."/>
            <person name="Tettelin H."/>
            <person name="Glass J.I."/>
            <person name="Rusch D."/>
            <person name="Podicherti R."/>
            <person name="Tsui H.-C.T."/>
            <person name="Winkler M.E."/>
        </authorList>
    </citation>
    <scope>NUCLEOTIDE SEQUENCE</scope>
</reference>
<protein>
    <recommendedName>
        <fullName evidence="1">FHA domain-containing protein</fullName>
    </recommendedName>
</protein>
<evidence type="ECO:0000259" key="1">
    <source>
        <dbReference type="PROSITE" id="PS50006"/>
    </source>
</evidence>
<feature type="domain" description="FHA" evidence="1">
    <location>
        <begin position="77"/>
        <end position="133"/>
    </location>
</feature>
<dbReference type="PROSITE" id="PS50006">
    <property type="entry name" value="FHA_DOMAIN"/>
    <property type="match status" value="1"/>
</dbReference>
<dbReference type="EMBL" id="UINC01171767">
    <property type="protein sequence ID" value="SVD76499.1"/>
    <property type="molecule type" value="Genomic_DNA"/>
</dbReference>